<feature type="domain" description="Acyl-CoA dehydrogenase/oxidase N-terminal" evidence="9">
    <location>
        <begin position="6"/>
        <end position="114"/>
    </location>
</feature>
<keyword evidence="5" id="KW-0560">Oxidoreductase</keyword>
<dbReference type="InterPro" id="IPR046373">
    <property type="entry name" value="Acyl-CoA_Oxase/DH_mid-dom_sf"/>
</dbReference>
<dbReference type="InterPro" id="IPR009100">
    <property type="entry name" value="AcylCoA_DH/oxidase_NM_dom_sf"/>
</dbReference>
<evidence type="ECO:0000256" key="2">
    <source>
        <dbReference type="ARBA" id="ARBA00009347"/>
    </source>
</evidence>
<dbReference type="EMBL" id="CP054836">
    <property type="protein sequence ID" value="QKV20177.1"/>
    <property type="molecule type" value="Genomic_DNA"/>
</dbReference>
<comment type="similarity">
    <text evidence="2 5">Belongs to the acyl-CoA dehydrogenase family.</text>
</comment>
<proteinExistence type="inferred from homology"/>
<dbReference type="GO" id="GO:0003995">
    <property type="term" value="F:acyl-CoA dehydrogenase activity"/>
    <property type="evidence" value="ECO:0007669"/>
    <property type="project" value="TreeGrafter"/>
</dbReference>
<dbReference type="AlphaFoldDB" id="A0A6N1VMG3"/>
<evidence type="ECO:0000256" key="1">
    <source>
        <dbReference type="ARBA" id="ARBA00001974"/>
    </source>
</evidence>
<organism evidence="10 11">
    <name type="scientific">Oricola thermophila</name>
    <dbReference type="NCBI Taxonomy" id="2742145"/>
    <lineage>
        <taxon>Bacteria</taxon>
        <taxon>Pseudomonadati</taxon>
        <taxon>Pseudomonadota</taxon>
        <taxon>Alphaproteobacteria</taxon>
        <taxon>Hyphomicrobiales</taxon>
        <taxon>Ahrensiaceae</taxon>
        <taxon>Oricola</taxon>
    </lineage>
</organism>
<evidence type="ECO:0000259" key="8">
    <source>
        <dbReference type="Pfam" id="PF02770"/>
    </source>
</evidence>
<dbReference type="KEGG" id="orm:HTY61_17845"/>
<evidence type="ECO:0000256" key="3">
    <source>
        <dbReference type="ARBA" id="ARBA00022630"/>
    </source>
</evidence>
<evidence type="ECO:0000256" key="6">
    <source>
        <dbReference type="SAM" id="MobiDB-lite"/>
    </source>
</evidence>
<dbReference type="PANTHER" id="PTHR43884">
    <property type="entry name" value="ACYL-COA DEHYDROGENASE"/>
    <property type="match status" value="1"/>
</dbReference>
<dbReference type="InterPro" id="IPR006091">
    <property type="entry name" value="Acyl-CoA_Oxase/DH_mid-dom"/>
</dbReference>
<dbReference type="PIRSF" id="PIRSF016578">
    <property type="entry name" value="HsaA"/>
    <property type="match status" value="1"/>
</dbReference>
<name>A0A6N1VMG3_9HYPH</name>
<dbReference type="Pfam" id="PF00441">
    <property type="entry name" value="Acyl-CoA_dh_1"/>
    <property type="match status" value="1"/>
</dbReference>
<gene>
    <name evidence="10" type="ORF">HTY61_17845</name>
</gene>
<keyword evidence="11" id="KW-1185">Reference proteome</keyword>
<comment type="cofactor">
    <cofactor evidence="1 5">
        <name>FAD</name>
        <dbReference type="ChEBI" id="CHEBI:57692"/>
    </cofactor>
</comment>
<dbReference type="InterPro" id="IPR013786">
    <property type="entry name" value="AcylCoA_DH/ox_N"/>
</dbReference>
<keyword evidence="3 5" id="KW-0285">Flavoprotein</keyword>
<dbReference type="Pfam" id="PF02770">
    <property type="entry name" value="Acyl-CoA_dh_M"/>
    <property type="match status" value="1"/>
</dbReference>
<dbReference type="Gene3D" id="1.10.540.10">
    <property type="entry name" value="Acyl-CoA dehydrogenase/oxidase, N-terminal domain"/>
    <property type="match status" value="1"/>
</dbReference>
<feature type="domain" description="Acyl-CoA dehydrogenase/oxidase C-terminal" evidence="7">
    <location>
        <begin position="219"/>
        <end position="368"/>
    </location>
</feature>
<keyword evidence="4 5" id="KW-0274">FAD</keyword>
<dbReference type="GO" id="GO:0050660">
    <property type="term" value="F:flavin adenine dinucleotide binding"/>
    <property type="evidence" value="ECO:0007669"/>
    <property type="project" value="InterPro"/>
</dbReference>
<dbReference type="SUPFAM" id="SSF47203">
    <property type="entry name" value="Acyl-CoA dehydrogenase C-terminal domain-like"/>
    <property type="match status" value="1"/>
</dbReference>
<evidence type="ECO:0000313" key="11">
    <source>
        <dbReference type="Proteomes" id="UP000509367"/>
    </source>
</evidence>
<dbReference type="InterPro" id="IPR009075">
    <property type="entry name" value="AcylCo_DH/oxidase_C"/>
</dbReference>
<dbReference type="PANTHER" id="PTHR43884:SF12">
    <property type="entry name" value="ISOVALERYL-COA DEHYDROGENASE, MITOCHONDRIAL-RELATED"/>
    <property type="match status" value="1"/>
</dbReference>
<dbReference type="Gene3D" id="2.40.110.10">
    <property type="entry name" value="Butyryl-CoA Dehydrogenase, subunit A, domain 2"/>
    <property type="match status" value="1"/>
</dbReference>
<protein>
    <submittedName>
        <fullName evidence="10">Acyl-CoA/acyl-ACP dehydrogenase</fullName>
    </submittedName>
</protein>
<feature type="region of interest" description="Disordered" evidence="6">
    <location>
        <begin position="370"/>
        <end position="389"/>
    </location>
</feature>
<dbReference type="Gene3D" id="1.20.140.10">
    <property type="entry name" value="Butyryl-CoA Dehydrogenase, subunit A, domain 3"/>
    <property type="match status" value="1"/>
</dbReference>
<dbReference type="RefSeq" id="WP_175278068.1">
    <property type="nucleotide sequence ID" value="NZ_CP054836.1"/>
</dbReference>
<dbReference type="InterPro" id="IPR037069">
    <property type="entry name" value="AcylCoA_DH/ox_N_sf"/>
</dbReference>
<evidence type="ECO:0000256" key="5">
    <source>
        <dbReference type="RuleBase" id="RU362125"/>
    </source>
</evidence>
<dbReference type="Proteomes" id="UP000509367">
    <property type="component" value="Chromosome"/>
</dbReference>
<evidence type="ECO:0000259" key="7">
    <source>
        <dbReference type="Pfam" id="PF00441"/>
    </source>
</evidence>
<accession>A0A6N1VMG3</accession>
<dbReference type="SUPFAM" id="SSF56645">
    <property type="entry name" value="Acyl-CoA dehydrogenase NM domain-like"/>
    <property type="match status" value="1"/>
</dbReference>
<dbReference type="Pfam" id="PF02771">
    <property type="entry name" value="Acyl-CoA_dh_N"/>
    <property type="match status" value="1"/>
</dbReference>
<evidence type="ECO:0000313" key="10">
    <source>
        <dbReference type="EMBL" id="QKV20177.1"/>
    </source>
</evidence>
<evidence type="ECO:0000256" key="4">
    <source>
        <dbReference type="ARBA" id="ARBA00022827"/>
    </source>
</evidence>
<sequence length="389" mass="42342">MNLGLTERQATLQREMRAYVSGFDPEEVKRCDIESEFPFEFYRGLAANGWTGIMVPEEYGGRGWGAVEMTIAAEECAAAGVSTLALTLHGQRTLLVLGTPEQRAKYLPGLARGEILSAIVVSEPTVGSSLKDMRTTARRDGDDYVVNGHKTHITLAAEADLLVTFVMTEKGLTTLLIDADTPGITHRKMDAVGWRLEPHYDVEFNNVRVPASNLLGEEGGGMKTFFASFNITRLCNASHLLGIAREAISRSVDYATKRDVGSNKIADFQGIQWIIADLATKYEAASLVRFKAAWMEDQGLPHEKETAMTKLLAVEVCDAATNQAFSIVGSHASYRDQPFERFLRDAKIGHVTGGSAEIMKNNIARSVLSEHGFKPSRPAGGSNPGSGSK</sequence>
<dbReference type="InterPro" id="IPR036250">
    <property type="entry name" value="AcylCo_DH-like_C"/>
</dbReference>
<reference evidence="10 11" key="1">
    <citation type="submission" date="2020-06" db="EMBL/GenBank/DDBJ databases">
        <title>Oricola thermophila sp. nov. isolated from a tidal sediments.</title>
        <authorList>
            <person name="Kwon K.K."/>
            <person name="Yang S.-H."/>
            <person name="Park M.-J."/>
        </authorList>
    </citation>
    <scope>NUCLEOTIDE SEQUENCE [LARGE SCALE GENOMIC DNA]</scope>
    <source>
        <strain evidence="10 11">MEBiC13590</strain>
    </source>
</reference>
<evidence type="ECO:0000259" key="9">
    <source>
        <dbReference type="Pfam" id="PF02771"/>
    </source>
</evidence>
<feature type="domain" description="Acyl-CoA oxidase/dehydrogenase middle" evidence="8">
    <location>
        <begin position="118"/>
        <end position="207"/>
    </location>
</feature>